<feature type="compositionally biased region" description="Polar residues" evidence="2">
    <location>
        <begin position="486"/>
        <end position="499"/>
    </location>
</feature>
<evidence type="ECO:0000256" key="1">
    <source>
        <dbReference type="SAM" id="Coils"/>
    </source>
</evidence>
<sequence>MDSVTQLLPGNGSAQPQNEAEPDPVIESVEPSKTLGETTKPLVPTNSQPQNSPRPSSQPNSAPERSAPETKTGYDGLSTIPRKRKADDSGSITLSDENRLPPKRRRKQDSCLSQPQAIPTNNGDQQPVDSKFCFLQLGSLLQQCKEVSERGSAHCEQEELRRRNMELTHRAEISRMQKQLDKTQSAWVRETNALNKVKGELEKVKEKLRQEEQVSSDLRRQAEFSELLDLAREGEEEEERKVQATAFDKIQQELATAKSALSVVEEQRRVEVEASGKAQQELVVVKASLHALEKKRKLKGIAAKRKISGIETQLANAENRASSTLEEISKLETRAVDAENRLNARLDAKVKRKRMNDEEQFLKKIGERLSTIEAGLESILLALQQLRSGMEHEKLQHEHKLKRAQRKIVRFHFSTNILSSYFLVMLKDQKIWRASAEEKEDDVHDLWDVQEALQRALDGYSSYMETIPNRSDYYGDVGCPLCEPAESSTADSSIETDLLTSRKAKNPPVKIGPPTHRRIKEGLRR</sequence>
<feature type="compositionally biased region" description="Polar residues" evidence="2">
    <location>
        <begin position="110"/>
        <end position="128"/>
    </location>
</feature>
<keyword evidence="1" id="KW-0175">Coiled coil</keyword>
<dbReference type="Proteomes" id="UP000027222">
    <property type="component" value="Unassembled WGS sequence"/>
</dbReference>
<accession>A0A067T2R1</accession>
<dbReference type="EMBL" id="KL142386">
    <property type="protein sequence ID" value="KDR73318.1"/>
    <property type="molecule type" value="Genomic_DNA"/>
</dbReference>
<evidence type="ECO:0000313" key="4">
    <source>
        <dbReference type="Proteomes" id="UP000027222"/>
    </source>
</evidence>
<gene>
    <name evidence="3" type="ORF">GALMADRAFT_270144</name>
</gene>
<organism evidence="3 4">
    <name type="scientific">Galerina marginata (strain CBS 339.88)</name>
    <dbReference type="NCBI Taxonomy" id="685588"/>
    <lineage>
        <taxon>Eukaryota</taxon>
        <taxon>Fungi</taxon>
        <taxon>Dikarya</taxon>
        <taxon>Basidiomycota</taxon>
        <taxon>Agaricomycotina</taxon>
        <taxon>Agaricomycetes</taxon>
        <taxon>Agaricomycetidae</taxon>
        <taxon>Agaricales</taxon>
        <taxon>Agaricineae</taxon>
        <taxon>Strophariaceae</taxon>
        <taxon>Galerina</taxon>
    </lineage>
</organism>
<protein>
    <submittedName>
        <fullName evidence="3">Uncharacterized protein</fullName>
    </submittedName>
</protein>
<feature type="region of interest" description="Disordered" evidence="2">
    <location>
        <begin position="1"/>
        <end position="128"/>
    </location>
</feature>
<name>A0A067T2R1_GALM3</name>
<keyword evidence="4" id="KW-1185">Reference proteome</keyword>
<feature type="compositionally biased region" description="Low complexity" evidence="2">
    <location>
        <begin position="44"/>
        <end position="61"/>
    </location>
</feature>
<feature type="region of interest" description="Disordered" evidence="2">
    <location>
        <begin position="485"/>
        <end position="525"/>
    </location>
</feature>
<evidence type="ECO:0000313" key="3">
    <source>
        <dbReference type="EMBL" id="KDR73318.1"/>
    </source>
</evidence>
<reference evidence="4" key="1">
    <citation type="journal article" date="2014" name="Proc. Natl. Acad. Sci. U.S.A.">
        <title>Extensive sampling of basidiomycete genomes demonstrates inadequacy of the white-rot/brown-rot paradigm for wood decay fungi.</title>
        <authorList>
            <person name="Riley R."/>
            <person name="Salamov A.A."/>
            <person name="Brown D.W."/>
            <person name="Nagy L.G."/>
            <person name="Floudas D."/>
            <person name="Held B.W."/>
            <person name="Levasseur A."/>
            <person name="Lombard V."/>
            <person name="Morin E."/>
            <person name="Otillar R."/>
            <person name="Lindquist E.A."/>
            <person name="Sun H."/>
            <person name="LaButti K.M."/>
            <person name="Schmutz J."/>
            <person name="Jabbour D."/>
            <person name="Luo H."/>
            <person name="Baker S.E."/>
            <person name="Pisabarro A.G."/>
            <person name="Walton J.D."/>
            <person name="Blanchette R.A."/>
            <person name="Henrissat B."/>
            <person name="Martin F."/>
            <person name="Cullen D."/>
            <person name="Hibbett D.S."/>
            <person name="Grigoriev I.V."/>
        </authorList>
    </citation>
    <scope>NUCLEOTIDE SEQUENCE [LARGE SCALE GENOMIC DNA]</scope>
    <source>
        <strain evidence="4">CBS 339.88</strain>
    </source>
</reference>
<evidence type="ECO:0000256" key="2">
    <source>
        <dbReference type="SAM" id="MobiDB-lite"/>
    </source>
</evidence>
<proteinExistence type="predicted"/>
<dbReference type="AlphaFoldDB" id="A0A067T2R1"/>
<feature type="coiled-coil region" evidence="1">
    <location>
        <begin position="191"/>
        <end position="221"/>
    </location>
</feature>
<feature type="compositionally biased region" description="Polar residues" evidence="2">
    <location>
        <begin position="1"/>
        <end position="18"/>
    </location>
</feature>
<dbReference type="HOGENOM" id="CLU_518782_0_0_1"/>
<feature type="coiled-coil region" evidence="1">
    <location>
        <begin position="307"/>
        <end position="341"/>
    </location>
</feature>